<dbReference type="EMBL" id="CP018155">
    <property type="protein sequence ID" value="APG65129.1"/>
    <property type="molecule type" value="Genomic_DNA"/>
</dbReference>
<dbReference type="RefSeq" id="WP_072555456.1">
    <property type="nucleotide sequence ID" value="NZ_CP018155.1"/>
</dbReference>
<protein>
    <submittedName>
        <fullName evidence="1">Uncharacterized protein</fullName>
    </submittedName>
</protein>
<proteinExistence type="predicted"/>
<evidence type="ECO:0000313" key="1">
    <source>
        <dbReference type="EMBL" id="APG65129.1"/>
    </source>
</evidence>
<sequence>MIYLVSGFLYRNPEHKESELISVNEEFKDKNPKVARKKAFDYFKSLVEVLLESKGITYQNDKQAEYDLKVFFESNRIENHPILPHVSYNLDNDKLITISFSTKVKPDYVTKTGIKFYNDEKIIQAFGYQSELLEERIINNLQIEKK</sequence>
<dbReference type="OrthoDB" id="1449203at2"/>
<dbReference type="Proteomes" id="UP000181898">
    <property type="component" value="Chromosome"/>
</dbReference>
<accession>A0A1L3JJ42</accession>
<dbReference type="AlphaFoldDB" id="A0A1L3JJ42"/>
<name>A0A1L3JJ42_9FLAO</name>
<evidence type="ECO:0000313" key="2">
    <source>
        <dbReference type="Proteomes" id="UP000181898"/>
    </source>
</evidence>
<reference evidence="1 2" key="1">
    <citation type="submission" date="2016-11" db="EMBL/GenBank/DDBJ databases">
        <title>Tenacibaculum sp. LPB0136, isolated from marine environment.</title>
        <authorList>
            <person name="Kim E."/>
            <person name="Yi H."/>
        </authorList>
    </citation>
    <scope>NUCLEOTIDE SEQUENCE [LARGE SCALE GENOMIC DNA]</scope>
    <source>
        <strain evidence="1 2">LPB0136</strain>
    </source>
</reference>
<gene>
    <name evidence="1" type="ORF">LPB136_07095</name>
</gene>
<dbReference type="STRING" id="1850252.LPB136_07095"/>
<organism evidence="1 2">
    <name type="scientific">Tenacibaculum todarodis</name>
    <dbReference type="NCBI Taxonomy" id="1850252"/>
    <lineage>
        <taxon>Bacteria</taxon>
        <taxon>Pseudomonadati</taxon>
        <taxon>Bacteroidota</taxon>
        <taxon>Flavobacteriia</taxon>
        <taxon>Flavobacteriales</taxon>
        <taxon>Flavobacteriaceae</taxon>
        <taxon>Tenacibaculum</taxon>
    </lineage>
</organism>
<dbReference type="KEGG" id="ten:LPB136_07095"/>
<keyword evidence="2" id="KW-1185">Reference proteome</keyword>